<dbReference type="AlphaFoldDB" id="A0A976NZT6"/>
<dbReference type="GeneID" id="94346740"/>
<feature type="region of interest" description="Disordered" evidence="1">
    <location>
        <begin position="1"/>
        <end position="48"/>
    </location>
</feature>
<dbReference type="EMBL" id="SHOA02000028">
    <property type="protein sequence ID" value="TDH73900.1"/>
    <property type="molecule type" value="Genomic_DNA"/>
</dbReference>
<feature type="compositionally biased region" description="Basic and acidic residues" evidence="1">
    <location>
        <begin position="7"/>
        <end position="16"/>
    </location>
</feature>
<evidence type="ECO:0000313" key="2">
    <source>
        <dbReference type="EMBL" id="TDH73900.1"/>
    </source>
</evidence>
<dbReference type="KEGG" id="blac:94346740"/>
<dbReference type="Proteomes" id="UP000294530">
    <property type="component" value="Unassembled WGS sequence"/>
</dbReference>
<accession>A0A976NZT6</accession>
<evidence type="ECO:0000256" key="1">
    <source>
        <dbReference type="SAM" id="MobiDB-lite"/>
    </source>
</evidence>
<dbReference type="OrthoDB" id="10264595at2759"/>
<gene>
    <name evidence="2" type="ORF">CCR75_002972</name>
</gene>
<organism evidence="2 3">
    <name type="scientific">Bremia lactucae</name>
    <name type="common">Lettuce downy mildew</name>
    <dbReference type="NCBI Taxonomy" id="4779"/>
    <lineage>
        <taxon>Eukaryota</taxon>
        <taxon>Sar</taxon>
        <taxon>Stramenopiles</taxon>
        <taxon>Oomycota</taxon>
        <taxon>Peronosporomycetes</taxon>
        <taxon>Peronosporales</taxon>
        <taxon>Peronosporaceae</taxon>
        <taxon>Bremia</taxon>
    </lineage>
</organism>
<sequence length="236" mass="26298">MVTTKRLNLENSRDGDESLSVSSSDGEHEQHLTTETAGQKEVSSSDEESDEYGTLCISHFWPHLANSTKHVVHREFQIPPGFEIIRGSGAVTREAVFHNDQELWFFKLPKNLDASVLANVKIKVDEDNVAATPGKVIAKVTAEEGNKKYVLLNEDRMLTDQLVNALPLALDRARFVLGKPFSRCFSLVDDYVNSVSSPEATNKVAVEASPVVEKLKIKRLIGKHEKPHKSKKAKHK</sequence>
<protein>
    <submittedName>
        <fullName evidence="2">Uncharacterized protein</fullName>
    </submittedName>
</protein>
<dbReference type="Gene3D" id="6.20.250.70">
    <property type="match status" value="1"/>
</dbReference>
<evidence type="ECO:0000313" key="3">
    <source>
        <dbReference type="Proteomes" id="UP000294530"/>
    </source>
</evidence>
<proteinExistence type="predicted"/>
<keyword evidence="3" id="KW-1185">Reference proteome</keyword>
<dbReference type="RefSeq" id="XP_067823398.1">
    <property type="nucleotide sequence ID" value="XM_067961069.1"/>
</dbReference>
<comment type="caution">
    <text evidence="2">The sequence shown here is derived from an EMBL/GenBank/DDBJ whole genome shotgun (WGS) entry which is preliminary data.</text>
</comment>
<reference evidence="2 3" key="1">
    <citation type="journal article" date="2021" name="Genome Biol.">
        <title>AFLAP: assembly-free linkage analysis pipeline using k-mers from genome sequencing data.</title>
        <authorList>
            <person name="Fletcher K."/>
            <person name="Zhang L."/>
            <person name="Gil J."/>
            <person name="Han R."/>
            <person name="Cavanaugh K."/>
            <person name="Michelmore R."/>
        </authorList>
    </citation>
    <scope>NUCLEOTIDE SEQUENCE [LARGE SCALE GENOMIC DNA]</scope>
    <source>
        <strain evidence="2 3">SF5</strain>
    </source>
</reference>
<name>A0A976NZT6_BRELC</name>